<feature type="non-terminal residue" evidence="2">
    <location>
        <position position="1"/>
    </location>
</feature>
<dbReference type="SUPFAM" id="SSF56672">
    <property type="entry name" value="DNA/RNA polymerases"/>
    <property type="match status" value="1"/>
</dbReference>
<evidence type="ECO:0000313" key="2">
    <source>
        <dbReference type="EMBL" id="RDX84635.1"/>
    </source>
</evidence>
<evidence type="ECO:0000313" key="3">
    <source>
        <dbReference type="Proteomes" id="UP000257109"/>
    </source>
</evidence>
<reference evidence="2" key="1">
    <citation type="submission" date="2018-05" db="EMBL/GenBank/DDBJ databases">
        <title>Draft genome of Mucuna pruriens seed.</title>
        <authorList>
            <person name="Nnadi N.E."/>
            <person name="Vos R."/>
            <person name="Hasami M.H."/>
            <person name="Devisetty U.K."/>
            <person name="Aguiy J.C."/>
        </authorList>
    </citation>
    <scope>NUCLEOTIDE SEQUENCE [LARGE SCALE GENOMIC DNA]</scope>
    <source>
        <tissue evidence="2">Seed</tissue>
    </source>
</reference>
<gene>
    <name evidence="2" type="ORF">CR513_34284</name>
</gene>
<organism evidence="2 3">
    <name type="scientific">Mucuna pruriens</name>
    <name type="common">Velvet bean</name>
    <name type="synonym">Dolichos pruriens</name>
    <dbReference type="NCBI Taxonomy" id="157652"/>
    <lineage>
        <taxon>Eukaryota</taxon>
        <taxon>Viridiplantae</taxon>
        <taxon>Streptophyta</taxon>
        <taxon>Embryophyta</taxon>
        <taxon>Tracheophyta</taxon>
        <taxon>Spermatophyta</taxon>
        <taxon>Magnoliopsida</taxon>
        <taxon>eudicotyledons</taxon>
        <taxon>Gunneridae</taxon>
        <taxon>Pentapetalae</taxon>
        <taxon>rosids</taxon>
        <taxon>fabids</taxon>
        <taxon>Fabales</taxon>
        <taxon>Fabaceae</taxon>
        <taxon>Papilionoideae</taxon>
        <taxon>50 kb inversion clade</taxon>
        <taxon>NPAAA clade</taxon>
        <taxon>indigoferoid/millettioid clade</taxon>
        <taxon>Phaseoleae</taxon>
        <taxon>Mucuna</taxon>
    </lineage>
</organism>
<protein>
    <recommendedName>
        <fullName evidence="1">Reverse transcriptase Ty1/copia-type domain-containing protein</fullName>
    </recommendedName>
</protein>
<dbReference type="EMBL" id="QJKJ01006989">
    <property type="protein sequence ID" value="RDX84635.1"/>
    <property type="molecule type" value="Genomic_DNA"/>
</dbReference>
<comment type="caution">
    <text evidence="2">The sequence shown here is derived from an EMBL/GenBank/DDBJ whole genome shotgun (WGS) entry which is preliminary data.</text>
</comment>
<dbReference type="Proteomes" id="UP000257109">
    <property type="component" value="Unassembled WGS sequence"/>
</dbReference>
<dbReference type="AlphaFoldDB" id="A0A371G252"/>
<keyword evidence="3" id="KW-1185">Reference proteome</keyword>
<dbReference type="InterPro" id="IPR013103">
    <property type="entry name" value="RVT_2"/>
</dbReference>
<dbReference type="InterPro" id="IPR043502">
    <property type="entry name" value="DNA/RNA_pol_sf"/>
</dbReference>
<dbReference type="Pfam" id="PF07727">
    <property type="entry name" value="RVT_2"/>
    <property type="match status" value="1"/>
</dbReference>
<dbReference type="OrthoDB" id="411615at2759"/>
<feature type="domain" description="Reverse transcriptase Ty1/copia-type" evidence="1">
    <location>
        <begin position="10"/>
        <end position="90"/>
    </location>
</feature>
<accession>A0A371G252</accession>
<evidence type="ECO:0000259" key="1">
    <source>
        <dbReference type="Pfam" id="PF07727"/>
    </source>
</evidence>
<sequence>MNQVQCAFLGSKFVLSIKLCESIDRYKAQLVVLENKQEYGLDYNETFAPIAKMTTICILLALAVSQSWPLHQMNVKDAFFHGDLKEEVYIFLMRCTHLLVPIVWFEKFCSTILGFSSQSLYDSSLFLQRTPKGIEVLLVYMDDIGVTNPD</sequence>
<proteinExistence type="predicted"/>
<dbReference type="STRING" id="157652.A0A371G252"/>
<name>A0A371G252_MUCPR</name>